<feature type="region of interest" description="Disordered" evidence="1">
    <location>
        <begin position="1"/>
        <end position="46"/>
    </location>
</feature>
<gene>
    <name evidence="2" type="ORF">I7412_03380</name>
</gene>
<name>A0A937RAN2_9ACTN</name>
<keyword evidence="3" id="KW-1185">Reference proteome</keyword>
<dbReference type="EMBL" id="JAEACQ010000123">
    <property type="protein sequence ID" value="MBL7626232.1"/>
    <property type="molecule type" value="Genomic_DNA"/>
</dbReference>
<sequence>MEDESTRRSPDDSRKHALGAPGGTDEDVEFESLTRGREPESASRATAGLAGGTVGWYIERVWAVMRLDLLSPELQDSRRIVATENGLTELMLSMSVPRPPDAPISPRDLGMDVVFGGRIVRVDRRGDTIFSAVLRLPRPLKTGERHDIGCVWQLPPGQPMTPRYAMSPTIRCDALDLRVRFPRDADPRVERLDGLPIRAVEDLTLDLPVVPLDGAAEASAHFDHLALGLSYGLRWT</sequence>
<evidence type="ECO:0000256" key="1">
    <source>
        <dbReference type="SAM" id="MobiDB-lite"/>
    </source>
</evidence>
<dbReference type="AlphaFoldDB" id="A0A937RAN2"/>
<reference evidence="2" key="1">
    <citation type="submission" date="2020-12" db="EMBL/GenBank/DDBJ databases">
        <title>Genomic characterization of non-nitrogen-fixing Frankia strains.</title>
        <authorList>
            <person name="Carlos-Shanley C."/>
            <person name="Guerra T."/>
            <person name="Hahn D."/>
        </authorList>
    </citation>
    <scope>NUCLEOTIDE SEQUENCE</scope>
    <source>
        <strain evidence="2">CN6</strain>
    </source>
</reference>
<proteinExistence type="predicted"/>
<feature type="compositionally biased region" description="Basic and acidic residues" evidence="1">
    <location>
        <begin position="1"/>
        <end position="15"/>
    </location>
</feature>
<evidence type="ECO:0000313" key="3">
    <source>
        <dbReference type="Proteomes" id="UP000604475"/>
    </source>
</evidence>
<feature type="compositionally biased region" description="Basic and acidic residues" evidence="1">
    <location>
        <begin position="32"/>
        <end position="41"/>
    </location>
</feature>
<accession>A0A937RAN2</accession>
<evidence type="ECO:0000313" key="2">
    <source>
        <dbReference type="EMBL" id="MBL7626232.1"/>
    </source>
</evidence>
<comment type="caution">
    <text evidence="2">The sequence shown here is derived from an EMBL/GenBank/DDBJ whole genome shotgun (WGS) entry which is preliminary data.</text>
</comment>
<dbReference type="Proteomes" id="UP000604475">
    <property type="component" value="Unassembled WGS sequence"/>
</dbReference>
<protein>
    <submittedName>
        <fullName evidence="2">Uncharacterized protein</fullName>
    </submittedName>
</protein>
<dbReference type="RefSeq" id="WP_202998749.1">
    <property type="nucleotide sequence ID" value="NZ_JADWYU010000142.1"/>
</dbReference>
<organism evidence="2 3">
    <name type="scientific">Frankia nepalensis</name>
    <dbReference type="NCBI Taxonomy" id="1836974"/>
    <lineage>
        <taxon>Bacteria</taxon>
        <taxon>Bacillati</taxon>
        <taxon>Actinomycetota</taxon>
        <taxon>Actinomycetes</taxon>
        <taxon>Frankiales</taxon>
        <taxon>Frankiaceae</taxon>
        <taxon>Frankia</taxon>
    </lineage>
</organism>